<reference evidence="2" key="1">
    <citation type="submission" date="2021-03" db="EMBL/GenBank/DDBJ databases">
        <title>Molecular epidemiology and mechanisms of colistin and carbapenem resistance in Enterobacteriaceae from clinical isolates, the environment and porcine samples in Pretoria, South Africa.</title>
        <authorList>
            <person name="Bogoshi D."/>
            <person name="Mbelle N.M."/>
            <person name="Naidoo V."/>
            <person name="Osei Sekyere J."/>
        </authorList>
    </citation>
    <scope>NUCLEOTIDE SEQUENCE</scope>
    <source>
        <strain evidence="2">C034</strain>
    </source>
</reference>
<accession>A0A939NMG7</accession>
<evidence type="ECO:0000313" key="3">
    <source>
        <dbReference type="Proteomes" id="UP000664620"/>
    </source>
</evidence>
<proteinExistence type="predicted"/>
<feature type="region of interest" description="Disordered" evidence="1">
    <location>
        <begin position="1"/>
        <end position="26"/>
    </location>
</feature>
<dbReference type="Proteomes" id="UP000664620">
    <property type="component" value="Unassembled WGS sequence"/>
</dbReference>
<evidence type="ECO:0000256" key="1">
    <source>
        <dbReference type="SAM" id="MobiDB-lite"/>
    </source>
</evidence>
<dbReference type="AlphaFoldDB" id="A0A939NMG7"/>
<name>A0A939NMG7_KLEPN</name>
<dbReference type="EMBL" id="JAGETO010000003">
    <property type="protein sequence ID" value="MBO2029022.1"/>
    <property type="molecule type" value="Genomic_DNA"/>
</dbReference>
<organism evidence="2 3">
    <name type="scientific">Klebsiella pneumoniae</name>
    <dbReference type="NCBI Taxonomy" id="573"/>
    <lineage>
        <taxon>Bacteria</taxon>
        <taxon>Pseudomonadati</taxon>
        <taxon>Pseudomonadota</taxon>
        <taxon>Gammaproteobacteria</taxon>
        <taxon>Enterobacterales</taxon>
        <taxon>Enterobacteriaceae</taxon>
        <taxon>Klebsiella/Raoultella group</taxon>
        <taxon>Klebsiella</taxon>
        <taxon>Klebsiella pneumoniae complex</taxon>
    </lineage>
</organism>
<gene>
    <name evidence="2" type="ORF">J4734_01985</name>
</gene>
<comment type="caution">
    <text evidence="2">The sequence shown here is derived from an EMBL/GenBank/DDBJ whole genome shotgun (WGS) entry which is preliminary data.</text>
</comment>
<sequence length="58" mass="6772">MTGLRRHLSGRRFSQRHGDQNRSQYGKLGKVKLDAEGMARWLPFVYDASNIDKFSKIF</sequence>
<evidence type="ECO:0000313" key="2">
    <source>
        <dbReference type="EMBL" id="MBO2029022.1"/>
    </source>
</evidence>
<feature type="compositionally biased region" description="Basic residues" evidence="1">
    <location>
        <begin position="1"/>
        <end position="15"/>
    </location>
</feature>
<protein>
    <submittedName>
        <fullName evidence="2">Uncharacterized protein</fullName>
    </submittedName>
</protein>